<dbReference type="InterPro" id="IPR027271">
    <property type="entry name" value="Acetolactate_synth/TF_NikR_C"/>
</dbReference>
<dbReference type="SUPFAM" id="SSF47598">
    <property type="entry name" value="Ribbon-helix-helix"/>
    <property type="match status" value="1"/>
</dbReference>
<evidence type="ECO:0000259" key="1">
    <source>
        <dbReference type="Pfam" id="PF01402"/>
    </source>
</evidence>
<protein>
    <submittedName>
        <fullName evidence="2">Ribbon-helix-helix protein, CopG family</fullName>
    </submittedName>
</protein>
<dbReference type="InterPro" id="IPR010985">
    <property type="entry name" value="Ribbon_hlx_hlx"/>
</dbReference>
<evidence type="ECO:0000313" key="2">
    <source>
        <dbReference type="EMBL" id="HGZ60406.1"/>
    </source>
</evidence>
<dbReference type="InterPro" id="IPR045865">
    <property type="entry name" value="ACT-like_dom_sf"/>
</dbReference>
<sequence length="139" mass="15472">MGRKRRFGISLNENIAEKLDAICSVLNISRSAFVEDSIEFGVKAHMHYTVDHECEGILVAIWPSSSESASTIERAIELRKSVVKFDTHLHSNNNCVLIASLKGSSKEIAALHTELKKVRNSAVIYVPFCELIEENKASQ</sequence>
<dbReference type="EMBL" id="DTLS01000123">
    <property type="protein sequence ID" value="HGZ60406.1"/>
    <property type="molecule type" value="Genomic_DNA"/>
</dbReference>
<dbReference type="Pfam" id="PF01402">
    <property type="entry name" value="RHH_1"/>
    <property type="match status" value="1"/>
</dbReference>
<name>A0A7J3SLG3_9CREN</name>
<feature type="domain" description="Ribbon-helix-helix protein CopG" evidence="1">
    <location>
        <begin position="5"/>
        <end position="41"/>
    </location>
</feature>
<dbReference type="InterPro" id="IPR050192">
    <property type="entry name" value="CopG/NikR_regulator"/>
</dbReference>
<proteinExistence type="predicted"/>
<dbReference type="PANTHER" id="PTHR34719:SF2">
    <property type="entry name" value="NICKEL-RESPONSIVE REGULATOR"/>
    <property type="match status" value="1"/>
</dbReference>
<dbReference type="SUPFAM" id="SSF55021">
    <property type="entry name" value="ACT-like"/>
    <property type="match status" value="1"/>
</dbReference>
<dbReference type="GO" id="GO:0006355">
    <property type="term" value="P:regulation of DNA-templated transcription"/>
    <property type="evidence" value="ECO:0007669"/>
    <property type="project" value="InterPro"/>
</dbReference>
<dbReference type="GO" id="GO:0003677">
    <property type="term" value="F:DNA binding"/>
    <property type="evidence" value="ECO:0007669"/>
    <property type="project" value="TreeGrafter"/>
</dbReference>
<dbReference type="Gene3D" id="3.30.70.1150">
    <property type="entry name" value="ACT-like. Chain A, domain 2"/>
    <property type="match status" value="1"/>
</dbReference>
<dbReference type="PANTHER" id="PTHR34719">
    <property type="entry name" value="NICKEL-RESPONSIVE REGULATOR"/>
    <property type="match status" value="1"/>
</dbReference>
<reference evidence="2" key="1">
    <citation type="journal article" date="2020" name="mSystems">
        <title>Genome- and Community-Level Interaction Insights into Carbon Utilization and Element Cycling Functions of Hydrothermarchaeota in Hydrothermal Sediment.</title>
        <authorList>
            <person name="Zhou Z."/>
            <person name="Liu Y."/>
            <person name="Xu W."/>
            <person name="Pan J."/>
            <person name="Luo Z.H."/>
            <person name="Li M."/>
        </authorList>
    </citation>
    <scope>NUCLEOTIDE SEQUENCE [LARGE SCALE GENOMIC DNA]</scope>
    <source>
        <strain evidence="2">SpSt-885</strain>
    </source>
</reference>
<dbReference type="InterPro" id="IPR002145">
    <property type="entry name" value="CopG"/>
</dbReference>
<dbReference type="AlphaFoldDB" id="A0A7J3SLG3"/>
<comment type="caution">
    <text evidence="2">The sequence shown here is derived from an EMBL/GenBank/DDBJ whole genome shotgun (WGS) entry which is preliminary data.</text>
</comment>
<accession>A0A7J3SLG3</accession>
<organism evidence="2">
    <name type="scientific">Fervidicoccus fontis</name>
    <dbReference type="NCBI Taxonomy" id="683846"/>
    <lineage>
        <taxon>Archaea</taxon>
        <taxon>Thermoproteota</taxon>
        <taxon>Thermoprotei</taxon>
        <taxon>Fervidicoccales</taxon>
        <taxon>Fervidicoccaceae</taxon>
        <taxon>Fervidicoccus</taxon>
    </lineage>
</organism>
<gene>
    <name evidence="2" type="ORF">ENW83_04285</name>
</gene>